<accession>A0A841A9Q5</accession>
<feature type="chain" id="PRO_5039475068" evidence="3">
    <location>
        <begin position="21"/>
        <end position="210"/>
    </location>
</feature>
<feature type="signal peptide" evidence="3">
    <location>
        <begin position="1"/>
        <end position="20"/>
    </location>
</feature>
<proteinExistence type="predicted"/>
<keyword evidence="5" id="KW-1185">Reference proteome</keyword>
<dbReference type="InterPro" id="IPR019051">
    <property type="entry name" value="Trp_biosyn_TM_oprn/chp"/>
</dbReference>
<feature type="transmembrane region" description="Helical" evidence="2">
    <location>
        <begin position="49"/>
        <end position="69"/>
    </location>
</feature>
<gene>
    <name evidence="4" type="ORF">HNR70_001369</name>
</gene>
<evidence type="ECO:0000313" key="5">
    <source>
        <dbReference type="Proteomes" id="UP000588158"/>
    </source>
</evidence>
<dbReference type="RefSeq" id="WP_184324997.1">
    <property type="nucleotide sequence ID" value="NZ_JACHLZ010000001.1"/>
</dbReference>
<evidence type="ECO:0000313" key="4">
    <source>
        <dbReference type="EMBL" id="MBB5831556.1"/>
    </source>
</evidence>
<feature type="compositionally biased region" description="Basic and acidic residues" evidence="1">
    <location>
        <begin position="195"/>
        <end position="210"/>
    </location>
</feature>
<dbReference type="AlphaFoldDB" id="A0A841A9Q5"/>
<keyword evidence="2" id="KW-1133">Transmembrane helix</keyword>
<dbReference type="EMBL" id="JACHLZ010000001">
    <property type="protein sequence ID" value="MBB5831556.1"/>
    <property type="molecule type" value="Genomic_DNA"/>
</dbReference>
<keyword evidence="2" id="KW-0472">Membrane</keyword>
<keyword evidence="2" id="KW-0812">Transmembrane</keyword>
<sequence length="210" mass="20498">MRLKRSTAVLAGLVAAGLLAGATRTPWVQASAPDLAGTAQQVSVTGSDAAPAVLALALAGLAAALATSLSSAWVRFLTGPVMVLAGVAAAVASLGAVRDPAAAARGAVVEATGVSGGEIAADATAWPLIALVPAAALALVGVLVLVAGRAWPVGTRYRSAAVAATADPADDPAAAWDALSRGEDPSVAGEDHDEGSDGRPDARTGEDPKR</sequence>
<feature type="compositionally biased region" description="Low complexity" evidence="1">
    <location>
        <begin position="169"/>
        <end position="178"/>
    </location>
</feature>
<name>A0A841A9Q5_9MICO</name>
<feature type="region of interest" description="Disordered" evidence="1">
    <location>
        <begin position="169"/>
        <end position="210"/>
    </location>
</feature>
<keyword evidence="3" id="KW-0732">Signal</keyword>
<dbReference type="Pfam" id="PF09534">
    <property type="entry name" value="Trp_oprn_chp"/>
    <property type="match status" value="1"/>
</dbReference>
<dbReference type="Proteomes" id="UP000588158">
    <property type="component" value="Unassembled WGS sequence"/>
</dbReference>
<reference evidence="4 5" key="1">
    <citation type="submission" date="2020-08" db="EMBL/GenBank/DDBJ databases">
        <title>Sequencing the genomes of 1000 actinobacteria strains.</title>
        <authorList>
            <person name="Klenk H.-P."/>
        </authorList>
    </citation>
    <scope>NUCLEOTIDE SEQUENCE [LARGE SCALE GENOMIC DNA]</scope>
    <source>
        <strain evidence="4 5">DSM 28796</strain>
    </source>
</reference>
<organism evidence="4 5">
    <name type="scientific">Brachybacterium aquaticum</name>
    <dbReference type="NCBI Taxonomy" id="1432564"/>
    <lineage>
        <taxon>Bacteria</taxon>
        <taxon>Bacillati</taxon>
        <taxon>Actinomycetota</taxon>
        <taxon>Actinomycetes</taxon>
        <taxon>Micrococcales</taxon>
        <taxon>Dermabacteraceae</taxon>
        <taxon>Brachybacterium</taxon>
    </lineage>
</organism>
<evidence type="ECO:0000256" key="2">
    <source>
        <dbReference type="SAM" id="Phobius"/>
    </source>
</evidence>
<evidence type="ECO:0000256" key="3">
    <source>
        <dbReference type="SAM" id="SignalP"/>
    </source>
</evidence>
<feature type="transmembrane region" description="Helical" evidence="2">
    <location>
        <begin position="125"/>
        <end position="148"/>
    </location>
</feature>
<protein>
    <submittedName>
        <fullName evidence="4">Putative membrane protein (TIGR02234 family)</fullName>
    </submittedName>
</protein>
<feature type="transmembrane region" description="Helical" evidence="2">
    <location>
        <begin position="76"/>
        <end position="97"/>
    </location>
</feature>
<comment type="caution">
    <text evidence="4">The sequence shown here is derived from an EMBL/GenBank/DDBJ whole genome shotgun (WGS) entry which is preliminary data.</text>
</comment>
<evidence type="ECO:0000256" key="1">
    <source>
        <dbReference type="SAM" id="MobiDB-lite"/>
    </source>
</evidence>